<name>A0AAV2BGK2_9ARAC</name>
<comment type="caution">
    <text evidence="2">The sequence shown here is derived from an EMBL/GenBank/DDBJ whole genome shotgun (WGS) entry which is preliminary data.</text>
</comment>
<reference evidence="2 3" key="1">
    <citation type="submission" date="2024-04" db="EMBL/GenBank/DDBJ databases">
        <authorList>
            <person name="Rising A."/>
            <person name="Reimegard J."/>
            <person name="Sonavane S."/>
            <person name="Akerstrom W."/>
            <person name="Nylinder S."/>
            <person name="Hedman E."/>
            <person name="Kallberg Y."/>
        </authorList>
    </citation>
    <scope>NUCLEOTIDE SEQUENCE [LARGE SCALE GENOMIC DNA]</scope>
</reference>
<accession>A0AAV2BGK2</accession>
<protein>
    <submittedName>
        <fullName evidence="2">Uncharacterized protein</fullName>
    </submittedName>
</protein>
<evidence type="ECO:0000256" key="1">
    <source>
        <dbReference type="SAM" id="SignalP"/>
    </source>
</evidence>
<gene>
    <name evidence="2" type="ORF">LARSCL_LOCUS18776</name>
</gene>
<keyword evidence="1" id="KW-0732">Signal</keyword>
<proteinExistence type="predicted"/>
<feature type="chain" id="PRO_5043326449" evidence="1">
    <location>
        <begin position="21"/>
        <end position="123"/>
    </location>
</feature>
<dbReference type="Proteomes" id="UP001497382">
    <property type="component" value="Unassembled WGS sequence"/>
</dbReference>
<keyword evidence="3" id="KW-1185">Reference proteome</keyword>
<sequence>MVVPNTVLCTILALLGLKICQETPSTEVVDPDRIKALEGGCPDVTKCNIACQEDPQHQTKGSCVGPDETLCSCETTNLAPEQPLLNAEANACNEQECIKKCSVFPMPMTGRCMKGACQCGWYF</sequence>
<dbReference type="AlphaFoldDB" id="A0AAV2BGK2"/>
<evidence type="ECO:0000313" key="2">
    <source>
        <dbReference type="EMBL" id="CAL1294559.1"/>
    </source>
</evidence>
<evidence type="ECO:0000313" key="3">
    <source>
        <dbReference type="Proteomes" id="UP001497382"/>
    </source>
</evidence>
<dbReference type="EMBL" id="CAXIEN010000349">
    <property type="protein sequence ID" value="CAL1294559.1"/>
    <property type="molecule type" value="Genomic_DNA"/>
</dbReference>
<organism evidence="2 3">
    <name type="scientific">Larinioides sclopetarius</name>
    <dbReference type="NCBI Taxonomy" id="280406"/>
    <lineage>
        <taxon>Eukaryota</taxon>
        <taxon>Metazoa</taxon>
        <taxon>Ecdysozoa</taxon>
        <taxon>Arthropoda</taxon>
        <taxon>Chelicerata</taxon>
        <taxon>Arachnida</taxon>
        <taxon>Araneae</taxon>
        <taxon>Araneomorphae</taxon>
        <taxon>Entelegynae</taxon>
        <taxon>Araneoidea</taxon>
        <taxon>Araneidae</taxon>
        <taxon>Larinioides</taxon>
    </lineage>
</organism>
<feature type="signal peptide" evidence="1">
    <location>
        <begin position="1"/>
        <end position="20"/>
    </location>
</feature>